<accession>A0ABV1I0U2</accession>
<proteinExistence type="predicted"/>
<sequence>MVFASGIFLFIFLPITIAGNWFLRNQPTWLKNAFLLIMSAVFYLESGVGQFLLLVMSIIEETEPDLVISMYSAYDLNASGAEALFKFN</sequence>
<evidence type="ECO:0000313" key="3">
    <source>
        <dbReference type="Proteomes" id="UP001470288"/>
    </source>
</evidence>
<dbReference type="EMBL" id="JBBMFC010000012">
    <property type="protein sequence ID" value="MEQ2578808.1"/>
    <property type="molecule type" value="Genomic_DNA"/>
</dbReference>
<keyword evidence="1" id="KW-1133">Transmembrane helix</keyword>
<evidence type="ECO:0000313" key="2">
    <source>
        <dbReference type="EMBL" id="MEQ2578808.1"/>
    </source>
</evidence>
<reference evidence="2 3" key="1">
    <citation type="submission" date="2024-03" db="EMBL/GenBank/DDBJ databases">
        <title>Human intestinal bacterial collection.</title>
        <authorList>
            <person name="Pauvert C."/>
            <person name="Hitch T.C.A."/>
            <person name="Clavel T."/>
        </authorList>
    </citation>
    <scope>NUCLEOTIDE SEQUENCE [LARGE SCALE GENOMIC DNA]</scope>
    <source>
        <strain evidence="2 3">CLA-AA-H78B</strain>
    </source>
</reference>
<dbReference type="Proteomes" id="UP001470288">
    <property type="component" value="Unassembled WGS sequence"/>
</dbReference>
<feature type="transmembrane region" description="Helical" evidence="1">
    <location>
        <begin position="34"/>
        <end position="59"/>
    </location>
</feature>
<protein>
    <submittedName>
        <fullName evidence="2">Uncharacterized protein</fullName>
    </submittedName>
</protein>
<keyword evidence="3" id="KW-1185">Reference proteome</keyword>
<comment type="caution">
    <text evidence="2">The sequence shown here is derived from an EMBL/GenBank/DDBJ whole genome shotgun (WGS) entry which is preliminary data.</text>
</comment>
<gene>
    <name evidence="2" type="ORF">WMO62_08145</name>
</gene>
<keyword evidence="1" id="KW-0812">Transmembrane</keyword>
<name>A0ABV1I0U2_9FIRM</name>
<evidence type="ECO:0000256" key="1">
    <source>
        <dbReference type="SAM" id="Phobius"/>
    </source>
</evidence>
<organism evidence="2 3">
    <name type="scientific">Hominiventricola aquisgranensis</name>
    <dbReference type="NCBI Taxonomy" id="3133164"/>
    <lineage>
        <taxon>Bacteria</taxon>
        <taxon>Bacillati</taxon>
        <taxon>Bacillota</taxon>
        <taxon>Clostridia</taxon>
        <taxon>Lachnospirales</taxon>
        <taxon>Lachnospiraceae</taxon>
        <taxon>Hominiventricola</taxon>
    </lineage>
</organism>
<dbReference type="RefSeq" id="WP_349144372.1">
    <property type="nucleotide sequence ID" value="NZ_JBBMFC010000012.1"/>
</dbReference>
<keyword evidence="1" id="KW-0472">Membrane</keyword>